<organism evidence="2">
    <name type="scientific">Nothobranchius kadleci</name>
    <name type="common">African annual killifish</name>
    <dbReference type="NCBI Taxonomy" id="1051664"/>
    <lineage>
        <taxon>Eukaryota</taxon>
        <taxon>Metazoa</taxon>
        <taxon>Chordata</taxon>
        <taxon>Craniata</taxon>
        <taxon>Vertebrata</taxon>
        <taxon>Euteleostomi</taxon>
        <taxon>Actinopterygii</taxon>
        <taxon>Neopterygii</taxon>
        <taxon>Teleostei</taxon>
        <taxon>Neoteleostei</taxon>
        <taxon>Acanthomorphata</taxon>
        <taxon>Ovalentaria</taxon>
        <taxon>Atherinomorphae</taxon>
        <taxon>Cyprinodontiformes</taxon>
        <taxon>Nothobranchiidae</taxon>
        <taxon>Nothobranchius</taxon>
    </lineage>
</organism>
<proteinExistence type="predicted"/>
<sequence length="84" mass="9696">CSSAMSRGHRWLFHWIGRLGCWFPAGCPSTEYNTPSFPYMVCSRVLERVVCQRVKLWIQEERCGFLSHLIKNHWVSPLSQIAGG</sequence>
<evidence type="ECO:0000313" key="2">
    <source>
        <dbReference type="EMBL" id="SBP84068.1"/>
    </source>
</evidence>
<name>A0A1A8CYE8_NOTKA</name>
<feature type="non-terminal residue" evidence="2">
    <location>
        <position position="1"/>
    </location>
</feature>
<reference evidence="2" key="2">
    <citation type="submission" date="2016-06" db="EMBL/GenBank/DDBJ databases">
        <title>The genome of a short-lived fish provides insights into sex chromosome evolution and the genetic control of aging.</title>
        <authorList>
            <person name="Reichwald K."/>
            <person name="Felder M."/>
            <person name="Petzold A."/>
            <person name="Koch P."/>
            <person name="Groth M."/>
            <person name="Platzer M."/>
        </authorList>
    </citation>
    <scope>NUCLEOTIDE SEQUENCE</scope>
    <source>
        <tissue evidence="2">Brain</tissue>
    </source>
</reference>
<dbReference type="EMBL" id="HADZ01020127">
    <property type="protein sequence ID" value="SBP84068.1"/>
    <property type="molecule type" value="Transcribed_RNA"/>
</dbReference>
<feature type="signal peptide" evidence="1">
    <location>
        <begin position="1"/>
        <end position="28"/>
    </location>
</feature>
<protein>
    <submittedName>
        <fullName evidence="2">Uncharacterized protein</fullName>
    </submittedName>
</protein>
<evidence type="ECO:0000256" key="1">
    <source>
        <dbReference type="SAM" id="SignalP"/>
    </source>
</evidence>
<reference evidence="2" key="1">
    <citation type="submission" date="2016-05" db="EMBL/GenBank/DDBJ databases">
        <authorList>
            <person name="Lavstsen T."/>
            <person name="Jespersen J.S."/>
        </authorList>
    </citation>
    <scope>NUCLEOTIDE SEQUENCE</scope>
    <source>
        <tissue evidence="2">Brain</tissue>
    </source>
</reference>
<dbReference type="AlphaFoldDB" id="A0A1A8CYE8"/>
<feature type="chain" id="PRO_5008367990" evidence="1">
    <location>
        <begin position="29"/>
        <end position="84"/>
    </location>
</feature>
<keyword evidence="1" id="KW-0732">Signal</keyword>
<gene>
    <name evidence="2" type="primary">CR847511.1</name>
</gene>
<accession>A0A1A8CYE8</accession>
<feature type="non-terminal residue" evidence="2">
    <location>
        <position position="84"/>
    </location>
</feature>